<proteinExistence type="predicted"/>
<sequence length="114" mass="12553">MQFINITPHSIDLLLDNKKISIPPTGVVARCSVDSEQLPTISATFDSMEFEIPMSQTRLGEIVGLPPKMQDTYYITSIVVAQKASQLGRVDVIVPDVIRDSKGNIVGCKGFYRP</sequence>
<reference evidence="1" key="1">
    <citation type="submission" date="2020-05" db="EMBL/GenBank/DDBJ databases">
        <authorList>
            <person name="Chiriac C."/>
            <person name="Salcher M."/>
            <person name="Ghai R."/>
            <person name="Kavagutti S V."/>
        </authorList>
    </citation>
    <scope>NUCLEOTIDE SEQUENCE</scope>
</reference>
<organism evidence="1">
    <name type="scientific">uncultured Caudovirales phage</name>
    <dbReference type="NCBI Taxonomy" id="2100421"/>
    <lineage>
        <taxon>Viruses</taxon>
        <taxon>Duplodnaviria</taxon>
        <taxon>Heunggongvirae</taxon>
        <taxon>Uroviricota</taxon>
        <taxon>Caudoviricetes</taxon>
        <taxon>Peduoviridae</taxon>
        <taxon>Maltschvirus</taxon>
        <taxon>Maltschvirus maltsch</taxon>
    </lineage>
</organism>
<gene>
    <name evidence="1" type="ORF">UFOVP755_40</name>
</gene>
<accession>A0A6J7XDY6</accession>
<evidence type="ECO:0000313" key="1">
    <source>
        <dbReference type="EMBL" id="CAB5226071.1"/>
    </source>
</evidence>
<dbReference type="EMBL" id="LR798356">
    <property type="protein sequence ID" value="CAB5226071.1"/>
    <property type="molecule type" value="Genomic_DNA"/>
</dbReference>
<name>A0A6J7XDY6_9CAUD</name>
<protein>
    <submittedName>
        <fullName evidence="1">Uncharacterized protein</fullName>
    </submittedName>
</protein>